<dbReference type="Gene3D" id="1.10.10.10">
    <property type="entry name" value="Winged helix-like DNA-binding domain superfamily/Winged helix DNA-binding domain"/>
    <property type="match status" value="1"/>
</dbReference>
<feature type="domain" description="Fork-head" evidence="9">
    <location>
        <begin position="416"/>
        <end position="510"/>
    </location>
</feature>
<dbReference type="EMBL" id="JANBUH010000003">
    <property type="protein sequence ID" value="KAJ2757299.1"/>
    <property type="molecule type" value="Genomic_DNA"/>
</dbReference>
<dbReference type="InterPro" id="IPR001766">
    <property type="entry name" value="Fork_head_dom"/>
</dbReference>
<dbReference type="SUPFAM" id="SSF49879">
    <property type="entry name" value="SMAD/FHA domain"/>
    <property type="match status" value="1"/>
</dbReference>
<dbReference type="GO" id="GO:0006357">
    <property type="term" value="P:regulation of transcription by RNA polymerase II"/>
    <property type="evidence" value="ECO:0007669"/>
    <property type="project" value="UniProtKB-ARBA"/>
</dbReference>
<evidence type="ECO:0000256" key="2">
    <source>
        <dbReference type="ARBA" id="ARBA00023015"/>
    </source>
</evidence>
<keyword evidence="4" id="KW-0804">Transcription</keyword>
<comment type="caution">
    <text evidence="10">The sequence shown here is derived from an EMBL/GenBank/DDBJ whole genome shotgun (WGS) entry which is preliminary data.</text>
</comment>
<dbReference type="AlphaFoldDB" id="A0A9W8LEP8"/>
<evidence type="ECO:0000256" key="3">
    <source>
        <dbReference type="ARBA" id="ARBA00023125"/>
    </source>
</evidence>
<feature type="compositionally biased region" description="Basic residues" evidence="7">
    <location>
        <begin position="226"/>
        <end position="237"/>
    </location>
</feature>
<accession>A0A9W8LEP8</accession>
<dbReference type="PANTHER" id="PTHR45881">
    <property type="entry name" value="CHECKPOINT SUPPRESSOR 1-LIKE, ISOFORM A-RELATED"/>
    <property type="match status" value="1"/>
</dbReference>
<feature type="region of interest" description="Disordered" evidence="7">
    <location>
        <begin position="509"/>
        <end position="770"/>
    </location>
</feature>
<feature type="compositionally biased region" description="Basic and acidic residues" evidence="7">
    <location>
        <begin position="291"/>
        <end position="311"/>
    </location>
</feature>
<feature type="compositionally biased region" description="Low complexity" evidence="7">
    <location>
        <begin position="678"/>
        <end position="690"/>
    </location>
</feature>
<dbReference type="InterPro" id="IPR030456">
    <property type="entry name" value="TF_fork_head_CS_2"/>
</dbReference>
<evidence type="ECO:0000259" key="9">
    <source>
        <dbReference type="PROSITE" id="PS50039"/>
    </source>
</evidence>
<dbReference type="InterPro" id="IPR036390">
    <property type="entry name" value="WH_DNA-bd_sf"/>
</dbReference>
<keyword evidence="11" id="KW-1185">Reference proteome</keyword>
<feature type="domain" description="FHA" evidence="8">
    <location>
        <begin position="82"/>
        <end position="139"/>
    </location>
</feature>
<feature type="compositionally biased region" description="Pro residues" evidence="7">
    <location>
        <begin position="370"/>
        <end position="379"/>
    </location>
</feature>
<dbReference type="GO" id="GO:0043565">
    <property type="term" value="F:sequence-specific DNA binding"/>
    <property type="evidence" value="ECO:0007669"/>
    <property type="project" value="InterPro"/>
</dbReference>
<feature type="region of interest" description="Disordered" evidence="7">
    <location>
        <begin position="208"/>
        <end position="267"/>
    </location>
</feature>
<feature type="DNA-binding region" description="Fork-head" evidence="6">
    <location>
        <begin position="416"/>
        <end position="510"/>
    </location>
</feature>
<feature type="compositionally biased region" description="Polar residues" evidence="7">
    <location>
        <begin position="610"/>
        <end position="627"/>
    </location>
</feature>
<feature type="compositionally biased region" description="Basic and acidic residues" evidence="7">
    <location>
        <begin position="513"/>
        <end position="524"/>
    </location>
</feature>
<dbReference type="GO" id="GO:0003700">
    <property type="term" value="F:DNA-binding transcription factor activity"/>
    <property type="evidence" value="ECO:0007669"/>
    <property type="project" value="InterPro"/>
</dbReference>
<dbReference type="Pfam" id="PF00250">
    <property type="entry name" value="Forkhead"/>
    <property type="match status" value="1"/>
</dbReference>
<dbReference type="OrthoDB" id="5954824at2759"/>
<evidence type="ECO:0000313" key="10">
    <source>
        <dbReference type="EMBL" id="KAJ2757299.1"/>
    </source>
</evidence>
<dbReference type="SUPFAM" id="SSF46785">
    <property type="entry name" value="Winged helix' DNA-binding domain"/>
    <property type="match status" value="1"/>
</dbReference>
<feature type="compositionally biased region" description="Acidic residues" evidence="7">
    <location>
        <begin position="590"/>
        <end position="606"/>
    </location>
</feature>
<dbReference type="InterPro" id="IPR008984">
    <property type="entry name" value="SMAD_FHA_dom_sf"/>
</dbReference>
<feature type="compositionally biased region" description="Polar residues" evidence="7">
    <location>
        <begin position="651"/>
        <end position="666"/>
    </location>
</feature>
<name>A0A9W8LEP8_9FUNG</name>
<evidence type="ECO:0000256" key="7">
    <source>
        <dbReference type="SAM" id="MobiDB-lite"/>
    </source>
</evidence>
<feature type="compositionally biased region" description="Low complexity" evidence="7">
    <location>
        <begin position="44"/>
        <end position="53"/>
    </location>
</feature>
<evidence type="ECO:0000256" key="1">
    <source>
        <dbReference type="ARBA" id="ARBA00004123"/>
    </source>
</evidence>
<dbReference type="InterPro" id="IPR000253">
    <property type="entry name" value="FHA_dom"/>
</dbReference>
<dbReference type="PROSITE" id="PS00658">
    <property type="entry name" value="FORK_HEAD_2"/>
    <property type="match status" value="1"/>
</dbReference>
<dbReference type="SMART" id="SM00339">
    <property type="entry name" value="FH"/>
    <property type="match status" value="1"/>
</dbReference>
<dbReference type="Pfam" id="PF00498">
    <property type="entry name" value="FHA"/>
    <property type="match status" value="1"/>
</dbReference>
<dbReference type="PROSITE" id="PS50039">
    <property type="entry name" value="FORK_HEAD_3"/>
    <property type="match status" value="1"/>
</dbReference>
<evidence type="ECO:0000259" key="8">
    <source>
        <dbReference type="PROSITE" id="PS50006"/>
    </source>
</evidence>
<evidence type="ECO:0000256" key="5">
    <source>
        <dbReference type="ARBA" id="ARBA00023242"/>
    </source>
</evidence>
<feature type="compositionally biased region" description="Basic and acidic residues" evidence="7">
    <location>
        <begin position="711"/>
        <end position="722"/>
    </location>
</feature>
<feature type="compositionally biased region" description="Low complexity" evidence="7">
    <location>
        <begin position="353"/>
        <end position="368"/>
    </location>
</feature>
<keyword evidence="2" id="KW-0805">Transcription regulation</keyword>
<dbReference type="PROSITE" id="PS50006">
    <property type="entry name" value="FHA_DOMAIN"/>
    <property type="match status" value="1"/>
</dbReference>
<feature type="compositionally biased region" description="Polar residues" evidence="7">
    <location>
        <begin position="567"/>
        <end position="577"/>
    </location>
</feature>
<feature type="compositionally biased region" description="Polar residues" evidence="7">
    <location>
        <begin position="735"/>
        <end position="748"/>
    </location>
</feature>
<dbReference type="SMART" id="SM00240">
    <property type="entry name" value="FHA"/>
    <property type="match status" value="1"/>
</dbReference>
<dbReference type="CDD" id="cd20024">
    <property type="entry name" value="FH_FOXJ2-like"/>
    <property type="match status" value="1"/>
</dbReference>
<dbReference type="Gene3D" id="2.60.200.20">
    <property type="match status" value="1"/>
</dbReference>
<comment type="subcellular location">
    <subcellularLocation>
        <location evidence="1 6">Nucleus</location>
    </subcellularLocation>
</comment>
<dbReference type="CDD" id="cd22701">
    <property type="entry name" value="FHA_FKH1-like"/>
    <property type="match status" value="1"/>
</dbReference>
<evidence type="ECO:0000256" key="6">
    <source>
        <dbReference type="PROSITE-ProRule" id="PRU00089"/>
    </source>
</evidence>
<proteinExistence type="predicted"/>
<dbReference type="PRINTS" id="PR00053">
    <property type="entry name" value="FORKHEAD"/>
</dbReference>
<sequence>MSEPTDLLRTPKAAQHNLGKHSFTTPPARDQQPESSNSTIAPMSAVGSAAAAGGDDDSHAPVQAYAKLEGPDFCYYVRTLEVLLGRYQSADDQEPVDIDLGDSKAVSRRHAKIFYNFMSQSFELQVFGKNGCLVDDEYYARGMSVPLHHKMVIQIADIEFTFLLPKAAIPSAAAATHDLPMGDLAYPLDTTMPGYAPSGAMDADALAAHGILPPPPGSHGIDLAAAHHRHPAHHRSHGTPPQLQPQPHTSSHHPPAPPGGGYPVNAITPQRLNLYSAPDASSRHLHYRPLHSRDSGPHTNRSPEDATHDARAPPAPLSFGEHSPHASAHTRSAKDSAGRSSAAATPQAGNGHSPAEAVPASAPSQRKAPPARPQPPPIQPAARTASSCMHILPATQKPGTKQEAPSVAQSKEELAKPVYSYASLIAQAINQTRDKKVTLNGIYTYITANYPYYRHTQNGWQNSIRHKLSLNKAFIRVQRADNEPGKGSYWAIADAYKGQFTNGVYKRTRRTKAAMEVERASKKDKSAKKAIGASPKSKRKRLSQGASTSSGPQPADGSEDEDAGHTSPANRRSQSCASDHVTGDKRPSPDADDAFDSIDEGDDVDLDSASRGTTPNRKYTSPRSSTRTRNHQALLASTSAMSTGDDETVDYMSSAQSNNESKQGSVPASPPQGDLEVAGGAPPSSQGPAPSSAPAPAPSQTTLAQLQMPRLEGDSATEERRMPRPPANAMRSRSNSTRQSTKPFTASSPAKPISPPTRPSQPRAQKGLAR</sequence>
<keyword evidence="5 6" id="KW-0539">Nucleus</keyword>
<protein>
    <submittedName>
        <fullName evidence="10">Uncharacterized protein</fullName>
    </submittedName>
</protein>
<reference evidence="10" key="1">
    <citation type="submission" date="2022-07" db="EMBL/GenBank/DDBJ databases">
        <title>Phylogenomic reconstructions and comparative analyses of Kickxellomycotina fungi.</title>
        <authorList>
            <person name="Reynolds N.K."/>
            <person name="Stajich J.E."/>
            <person name="Barry K."/>
            <person name="Grigoriev I.V."/>
            <person name="Crous P."/>
            <person name="Smith M.E."/>
        </authorList>
    </citation>
    <scope>NUCLEOTIDE SEQUENCE</scope>
    <source>
        <strain evidence="10">BCRC 34297</strain>
    </source>
</reference>
<organism evidence="10 11">
    <name type="scientific">Coemansia pectinata</name>
    <dbReference type="NCBI Taxonomy" id="1052879"/>
    <lineage>
        <taxon>Eukaryota</taxon>
        <taxon>Fungi</taxon>
        <taxon>Fungi incertae sedis</taxon>
        <taxon>Zoopagomycota</taxon>
        <taxon>Kickxellomycotina</taxon>
        <taxon>Kickxellomycetes</taxon>
        <taxon>Kickxellales</taxon>
        <taxon>Kickxellaceae</taxon>
        <taxon>Coemansia</taxon>
    </lineage>
</organism>
<gene>
    <name evidence="10" type="ORF">GGI19_000119</name>
</gene>
<feature type="region of interest" description="Disordered" evidence="7">
    <location>
        <begin position="1"/>
        <end position="58"/>
    </location>
</feature>
<evidence type="ECO:0000256" key="4">
    <source>
        <dbReference type="ARBA" id="ARBA00023163"/>
    </source>
</evidence>
<evidence type="ECO:0000313" key="11">
    <source>
        <dbReference type="Proteomes" id="UP001140011"/>
    </source>
</evidence>
<keyword evidence="3 6" id="KW-0238">DNA-binding</keyword>
<feature type="compositionally biased region" description="Low complexity" evidence="7">
    <location>
        <begin position="238"/>
        <end position="253"/>
    </location>
</feature>
<dbReference type="InterPro" id="IPR036388">
    <property type="entry name" value="WH-like_DNA-bd_sf"/>
</dbReference>
<feature type="compositionally biased region" description="Polar residues" evidence="7">
    <location>
        <begin position="338"/>
        <end position="350"/>
    </location>
</feature>
<dbReference type="Proteomes" id="UP001140011">
    <property type="component" value="Unassembled WGS sequence"/>
</dbReference>
<feature type="region of interest" description="Disordered" evidence="7">
    <location>
        <begin position="287"/>
        <end position="384"/>
    </location>
</feature>
<dbReference type="GO" id="GO:0005634">
    <property type="term" value="C:nucleus"/>
    <property type="evidence" value="ECO:0007669"/>
    <property type="project" value="UniProtKB-SubCell"/>
</dbReference>
<dbReference type="FunFam" id="1.10.10.10:FF:000030">
    <property type="entry name" value="Forkhead box protein K2"/>
    <property type="match status" value="1"/>
</dbReference>